<gene>
    <name evidence="3" type="ORF">AVDCRST_MAG89-3932</name>
</gene>
<dbReference type="InterPro" id="IPR006827">
    <property type="entry name" value="Lant_deHydtase_N"/>
</dbReference>
<feature type="compositionally biased region" description="Low complexity" evidence="1">
    <location>
        <begin position="929"/>
        <end position="938"/>
    </location>
</feature>
<organism evidence="3">
    <name type="scientific">uncultured Gemmatimonadota bacterium</name>
    <dbReference type="NCBI Taxonomy" id="203437"/>
    <lineage>
        <taxon>Bacteria</taxon>
        <taxon>Pseudomonadati</taxon>
        <taxon>Gemmatimonadota</taxon>
        <taxon>environmental samples</taxon>
    </lineage>
</organism>
<evidence type="ECO:0000256" key="1">
    <source>
        <dbReference type="SAM" id="MobiDB-lite"/>
    </source>
</evidence>
<dbReference type="Pfam" id="PF04738">
    <property type="entry name" value="Lant_dehydr_N"/>
    <property type="match status" value="1"/>
</dbReference>
<reference evidence="3" key="1">
    <citation type="submission" date="2020-02" db="EMBL/GenBank/DDBJ databases">
        <authorList>
            <person name="Meier V. D."/>
        </authorList>
    </citation>
    <scope>NUCLEOTIDE SEQUENCE</scope>
    <source>
        <strain evidence="3">AVDCRST_MAG89</strain>
    </source>
</reference>
<protein>
    <recommendedName>
        <fullName evidence="2">Lantibiotic dehydratase N-terminal domain-containing protein</fullName>
    </recommendedName>
</protein>
<feature type="compositionally biased region" description="Low complexity" evidence="1">
    <location>
        <begin position="968"/>
        <end position="989"/>
    </location>
</feature>
<proteinExistence type="predicted"/>
<feature type="compositionally biased region" description="Pro residues" evidence="1">
    <location>
        <begin position="918"/>
        <end position="928"/>
    </location>
</feature>
<evidence type="ECO:0000259" key="2">
    <source>
        <dbReference type="Pfam" id="PF04738"/>
    </source>
</evidence>
<feature type="region of interest" description="Disordered" evidence="1">
    <location>
        <begin position="772"/>
        <end position="826"/>
    </location>
</feature>
<dbReference type="AlphaFoldDB" id="A0A6J4MPL4"/>
<feature type="compositionally biased region" description="Low complexity" evidence="1">
    <location>
        <begin position="780"/>
        <end position="826"/>
    </location>
</feature>
<name>A0A6J4MPL4_9BACT</name>
<dbReference type="EMBL" id="CADCTV010000826">
    <property type="protein sequence ID" value="CAA9363695.1"/>
    <property type="molecule type" value="Genomic_DNA"/>
</dbReference>
<accession>A0A6J4MPL4</accession>
<feature type="region of interest" description="Disordered" evidence="1">
    <location>
        <begin position="952"/>
        <end position="994"/>
    </location>
</feature>
<feature type="compositionally biased region" description="Acidic residues" evidence="1">
    <location>
        <begin position="952"/>
        <end position="964"/>
    </location>
</feature>
<sequence>MDESAATADALFPRFVCRVSGAPVDTVDTLRAERTLALLDELAEVEARIGDRREEVSQMLFEAIGATTDKPVRNRLVALKRELYNGRAPAAQKVNDTLAAVDEATGEQVRAFVADLERARELNATIGASHDEEVTALRRRFRELVRDGDFRKGLMVSSRALYGNLGRYDAAAERGTLSGRDEKTERGLLRYYTRMAAKATPFATFCAVIPGTFVEAGAGQGEGRMRFTGDPRAKRSFVRINKFLYGLLFDHLKTRPTVRHRLAIEPNPTLRKEDGRLVFLTAIDGREVFQRMAENEVLDLIASRCAQAGRPTLAELIGALSSDPEIEASPEEAEAYLDKLIDIGFLRFHTGIREQDADWDLPFRELLDRIDDEHARRTSQLLGVLRERVEAYGNAPVDGRGALIDEIHALIESALVEMEISGRLRRDMPFYEDATAAAGAEIALTPGVRRAFGAWEEWARLTSSLGWPRSEQATMRHFYQTYYGDSRGVPLLRFYEEFYREHFKAHVEKEAKQRGGAPKEALGGYDVGNPFGLDVIRSLSAARTQLGEAIRERWAAEPDAAAIDLAADDVRRALAGVETVSDVPRSMGAFGLLVPAAEEGGAPSFVLHGGSYTAGYGKYFSRFLYMLPDDVQEDVRTGNAALTDDMLAEICGDAQFNANLHPPLMRWEISYPTGESGATEAQLPSSEIVVQPDPDDPYALRLTHGPTGRRVIPVDLGFLNPRMRPPLYQLLSRFTPPVMFAPSVPESHAQPAHGHGARPATVEGLQVGPAVVAQDGGGADTVDQGADTVDGGADTVDAGAGTVQADPLGADTVDGGADTVDGGADTADAGADTVAAAAPADAAHADAAHAQPEPAIGYRPRLTFGGSLVLSRRRWSVPGTLLPQRRTDESAAEFFVRINRWRRESGIPETGYFRINPLPEPRPPPAGRPEPAQAEAPPEVVDEIPGYEGAAEAEADAHDDEQEHEAEPAAGEAGVPAAAGADGNAAQRAKPTQASRDFYKPQFMDFGNPLLVAMLGRIGAGLKRFQAVFEERLPDRDGLPRHGEDRFVTELVVQLAFPGGTAAAPTAAASEPALATG</sequence>
<feature type="domain" description="Lantibiotic dehydratase N-terminal" evidence="2">
    <location>
        <begin position="147"/>
        <end position="733"/>
    </location>
</feature>
<evidence type="ECO:0000313" key="3">
    <source>
        <dbReference type="EMBL" id="CAA9363695.1"/>
    </source>
</evidence>
<feature type="region of interest" description="Disordered" evidence="1">
    <location>
        <begin position="910"/>
        <end position="938"/>
    </location>
</feature>